<feature type="chain" id="PRO_5043009701" evidence="1">
    <location>
        <begin position="27"/>
        <end position="89"/>
    </location>
</feature>
<keyword evidence="3" id="KW-1185">Reference proteome</keyword>
<protein>
    <submittedName>
        <fullName evidence="2">Uncharacterized protein</fullName>
    </submittedName>
</protein>
<proteinExistence type="predicted"/>
<evidence type="ECO:0000256" key="1">
    <source>
        <dbReference type="SAM" id="SignalP"/>
    </source>
</evidence>
<dbReference type="Proteomes" id="UP001417504">
    <property type="component" value="Unassembled WGS sequence"/>
</dbReference>
<reference evidence="2 3" key="1">
    <citation type="submission" date="2024-01" db="EMBL/GenBank/DDBJ databases">
        <title>Genome assemblies of Stephania.</title>
        <authorList>
            <person name="Yang L."/>
        </authorList>
    </citation>
    <scope>NUCLEOTIDE SEQUENCE [LARGE SCALE GENOMIC DNA]</scope>
    <source>
        <strain evidence="2">QJT</strain>
        <tissue evidence="2">Leaf</tissue>
    </source>
</reference>
<accession>A0AAP0ESJ8</accession>
<name>A0AAP0ESJ8_9MAGN</name>
<dbReference type="EMBL" id="JBBNAE010000009">
    <property type="protein sequence ID" value="KAK9097267.1"/>
    <property type="molecule type" value="Genomic_DNA"/>
</dbReference>
<gene>
    <name evidence="2" type="ORF">Sjap_022764</name>
</gene>
<evidence type="ECO:0000313" key="3">
    <source>
        <dbReference type="Proteomes" id="UP001417504"/>
    </source>
</evidence>
<comment type="caution">
    <text evidence="2">The sequence shown here is derived from an EMBL/GenBank/DDBJ whole genome shotgun (WGS) entry which is preliminary data.</text>
</comment>
<dbReference type="AlphaFoldDB" id="A0AAP0ESJ8"/>
<sequence>MLGKIWTVMPFHLYLHLLLLPNLQQLLPIPPPPTLVTTLSSPIFDLLNPFTALYPPPPPTPSPLTLSSLLSGDGGGLISNDTFSSIAKK</sequence>
<evidence type="ECO:0000313" key="2">
    <source>
        <dbReference type="EMBL" id="KAK9097267.1"/>
    </source>
</evidence>
<feature type="signal peptide" evidence="1">
    <location>
        <begin position="1"/>
        <end position="26"/>
    </location>
</feature>
<organism evidence="2 3">
    <name type="scientific">Stephania japonica</name>
    <dbReference type="NCBI Taxonomy" id="461633"/>
    <lineage>
        <taxon>Eukaryota</taxon>
        <taxon>Viridiplantae</taxon>
        <taxon>Streptophyta</taxon>
        <taxon>Embryophyta</taxon>
        <taxon>Tracheophyta</taxon>
        <taxon>Spermatophyta</taxon>
        <taxon>Magnoliopsida</taxon>
        <taxon>Ranunculales</taxon>
        <taxon>Menispermaceae</taxon>
        <taxon>Menispermoideae</taxon>
        <taxon>Cissampelideae</taxon>
        <taxon>Stephania</taxon>
    </lineage>
</organism>
<keyword evidence="1" id="KW-0732">Signal</keyword>